<dbReference type="AlphaFoldDB" id="A0A9P6QET6"/>
<dbReference type="InterPro" id="IPR001084">
    <property type="entry name" value="MAP_tubulin-bd_rpt"/>
</dbReference>
<feature type="compositionally biased region" description="Acidic residues" evidence="6">
    <location>
        <begin position="183"/>
        <end position="193"/>
    </location>
</feature>
<keyword evidence="4" id="KW-0677">Repeat</keyword>
<keyword evidence="8" id="KW-1185">Reference proteome</keyword>
<dbReference type="GO" id="GO:0000226">
    <property type="term" value="P:microtubule cytoskeleton organization"/>
    <property type="evidence" value="ECO:0007669"/>
    <property type="project" value="TreeGrafter"/>
</dbReference>
<keyword evidence="3" id="KW-0597">Phosphoprotein</keyword>
<feature type="compositionally biased region" description="Low complexity" evidence="6">
    <location>
        <begin position="43"/>
        <end position="67"/>
    </location>
</feature>
<evidence type="ECO:0000256" key="3">
    <source>
        <dbReference type="ARBA" id="ARBA00022553"/>
    </source>
</evidence>
<protein>
    <submittedName>
        <fullName evidence="7">Uncharacterized protein</fullName>
    </submittedName>
</protein>
<dbReference type="InterPro" id="IPR027324">
    <property type="entry name" value="MAP2/MAP4/Tau"/>
</dbReference>
<feature type="region of interest" description="Disordered" evidence="6">
    <location>
        <begin position="132"/>
        <end position="218"/>
    </location>
</feature>
<evidence type="ECO:0000256" key="2">
    <source>
        <dbReference type="ARBA" id="ARBA00022490"/>
    </source>
</evidence>
<gene>
    <name evidence="7" type="ORF">BG011_009771</name>
</gene>
<proteinExistence type="predicted"/>
<feature type="region of interest" description="Disordered" evidence="6">
    <location>
        <begin position="1"/>
        <end position="76"/>
    </location>
</feature>
<dbReference type="EMBL" id="JAAAJA010000009">
    <property type="protein sequence ID" value="KAG0267023.1"/>
    <property type="molecule type" value="Genomic_DNA"/>
</dbReference>
<keyword evidence="5" id="KW-0206">Cytoskeleton</keyword>
<accession>A0A9P6QET6</accession>
<comment type="caution">
    <text evidence="7">The sequence shown here is derived from an EMBL/GenBank/DDBJ whole genome shotgun (WGS) entry which is preliminary data.</text>
</comment>
<dbReference type="GO" id="GO:0008017">
    <property type="term" value="F:microtubule binding"/>
    <property type="evidence" value="ECO:0007669"/>
    <property type="project" value="InterPro"/>
</dbReference>
<dbReference type="Pfam" id="PF00418">
    <property type="entry name" value="Tubulin-binding"/>
    <property type="match status" value="1"/>
</dbReference>
<dbReference type="Proteomes" id="UP000726737">
    <property type="component" value="Unassembled WGS sequence"/>
</dbReference>
<dbReference type="GO" id="GO:0005856">
    <property type="term" value="C:cytoskeleton"/>
    <property type="evidence" value="ECO:0007669"/>
    <property type="project" value="UniProtKB-SubCell"/>
</dbReference>
<organism evidence="7 8">
    <name type="scientific">Mortierella polycephala</name>
    <dbReference type="NCBI Taxonomy" id="41804"/>
    <lineage>
        <taxon>Eukaryota</taxon>
        <taxon>Fungi</taxon>
        <taxon>Fungi incertae sedis</taxon>
        <taxon>Mucoromycota</taxon>
        <taxon>Mortierellomycotina</taxon>
        <taxon>Mortierellomycetes</taxon>
        <taxon>Mortierellales</taxon>
        <taxon>Mortierellaceae</taxon>
        <taxon>Mortierella</taxon>
    </lineage>
</organism>
<keyword evidence="2" id="KW-0963">Cytoplasm</keyword>
<dbReference type="PANTHER" id="PTHR11501">
    <property type="entry name" value="MICROTUBULE-ASSOCIATED PROTEIN"/>
    <property type="match status" value="1"/>
</dbReference>
<sequence length="218" mass="23802">MTSPPMSPTSPTRRSSKYDHIKAKVGSMDNIGYDGVQSPTNGRSRSPSAVSSTSSTTSLSTSTSRSTFKIPKSKKANYTKVQSKVGSLEFIHHTPQGGNLRVFSEKLTFREQAQSKIAKEINIVQFYQTSDNSFDTSGQEGHEAGEQVGDQDQDQDESIVYGSEASADGHFEPPKNILSVLEELTESVEDMGLDEQHELQRQQANDAQETHPMSAAAL</sequence>
<dbReference type="OrthoDB" id="206213at2759"/>
<dbReference type="PROSITE" id="PS51491">
    <property type="entry name" value="TAU_MAP_2"/>
    <property type="match status" value="1"/>
</dbReference>
<name>A0A9P6QET6_9FUNG</name>
<evidence type="ECO:0000256" key="4">
    <source>
        <dbReference type="ARBA" id="ARBA00022737"/>
    </source>
</evidence>
<evidence type="ECO:0000256" key="1">
    <source>
        <dbReference type="ARBA" id="ARBA00004245"/>
    </source>
</evidence>
<reference evidence="7" key="1">
    <citation type="journal article" date="2020" name="Fungal Divers.">
        <title>Resolving the Mortierellaceae phylogeny through synthesis of multi-gene phylogenetics and phylogenomics.</title>
        <authorList>
            <person name="Vandepol N."/>
            <person name="Liber J."/>
            <person name="Desiro A."/>
            <person name="Na H."/>
            <person name="Kennedy M."/>
            <person name="Barry K."/>
            <person name="Grigoriev I.V."/>
            <person name="Miller A.N."/>
            <person name="O'Donnell K."/>
            <person name="Stajich J.E."/>
            <person name="Bonito G."/>
        </authorList>
    </citation>
    <scope>NUCLEOTIDE SEQUENCE</scope>
    <source>
        <strain evidence="7">KOD948</strain>
    </source>
</reference>
<evidence type="ECO:0000313" key="8">
    <source>
        <dbReference type="Proteomes" id="UP000726737"/>
    </source>
</evidence>
<evidence type="ECO:0000256" key="5">
    <source>
        <dbReference type="ARBA" id="ARBA00023212"/>
    </source>
</evidence>
<evidence type="ECO:0000313" key="7">
    <source>
        <dbReference type="EMBL" id="KAG0267023.1"/>
    </source>
</evidence>
<comment type="subcellular location">
    <subcellularLocation>
        <location evidence="1">Cytoplasm</location>
        <location evidence="1">Cytoskeleton</location>
    </subcellularLocation>
</comment>
<dbReference type="PANTHER" id="PTHR11501:SF18">
    <property type="entry name" value="MICROTUBULE-ASSOCIATED PROTEIN"/>
    <property type="match status" value="1"/>
</dbReference>
<evidence type="ECO:0000256" key="6">
    <source>
        <dbReference type="SAM" id="MobiDB-lite"/>
    </source>
</evidence>